<proteinExistence type="predicted"/>
<reference evidence="2 3" key="2">
    <citation type="submission" date="2009-02" db="EMBL/GenBank/DDBJ databases">
        <title>Draft genome sequence of Clostridium methylpentosum (DSM 5476).</title>
        <authorList>
            <person name="Sudarsanam P."/>
            <person name="Ley R."/>
            <person name="Guruge J."/>
            <person name="Turnbaugh P.J."/>
            <person name="Mahowald M."/>
            <person name="Liep D."/>
            <person name="Gordon J."/>
        </authorList>
    </citation>
    <scope>NUCLEOTIDE SEQUENCE [LARGE SCALE GENOMIC DNA]</scope>
    <source>
        <strain evidence="2 3">DSM 5476</strain>
    </source>
</reference>
<keyword evidence="1" id="KW-0472">Membrane</keyword>
<protein>
    <submittedName>
        <fullName evidence="2">Uncharacterized protein</fullName>
    </submittedName>
</protein>
<accession>C0EF96</accession>
<dbReference type="STRING" id="537013.CLOSTMETH_02537"/>
<comment type="caution">
    <text evidence="2">The sequence shown here is derived from an EMBL/GenBank/DDBJ whole genome shotgun (WGS) entry which is preliminary data.</text>
</comment>
<dbReference type="eggNOG" id="ENOG50348MG">
    <property type="taxonomic scope" value="Bacteria"/>
</dbReference>
<dbReference type="Proteomes" id="UP000003340">
    <property type="component" value="Unassembled WGS sequence"/>
</dbReference>
<organism evidence="2 3">
    <name type="scientific">[Clostridium] methylpentosum DSM 5476</name>
    <dbReference type="NCBI Taxonomy" id="537013"/>
    <lineage>
        <taxon>Bacteria</taxon>
        <taxon>Bacillati</taxon>
        <taxon>Bacillota</taxon>
        <taxon>Clostridia</taxon>
        <taxon>Eubacteriales</taxon>
        <taxon>Oscillospiraceae</taxon>
        <taxon>Oscillospiraceae incertae sedis</taxon>
    </lineage>
</organism>
<evidence type="ECO:0000313" key="3">
    <source>
        <dbReference type="Proteomes" id="UP000003340"/>
    </source>
</evidence>
<keyword evidence="1" id="KW-1133">Transmembrane helix</keyword>
<keyword evidence="3" id="KW-1185">Reference proteome</keyword>
<gene>
    <name evidence="2" type="ORF">CLOSTMETH_02537</name>
</gene>
<name>C0EF96_9FIRM</name>
<dbReference type="AlphaFoldDB" id="C0EF96"/>
<reference evidence="2 3" key="1">
    <citation type="submission" date="2009-01" db="EMBL/GenBank/DDBJ databases">
        <authorList>
            <person name="Fulton L."/>
            <person name="Clifton S."/>
            <person name="Fulton B."/>
            <person name="Xu J."/>
            <person name="Minx P."/>
            <person name="Pepin K.H."/>
            <person name="Johnson M."/>
            <person name="Bhonagiri V."/>
            <person name="Nash W.E."/>
            <person name="Mardis E.R."/>
            <person name="Wilson R.K."/>
        </authorList>
    </citation>
    <scope>NUCLEOTIDE SEQUENCE [LARGE SCALE GENOMIC DNA]</scope>
    <source>
        <strain evidence="2 3">DSM 5476</strain>
    </source>
</reference>
<sequence>MPLTLQAAEQIFKVCGGRYEPIDGRFQLGLVAGPGLGRRILNVALALVLTGDHHGQTVFFAKPVAGAAYLMVTPFVGVIMPVIRKADRIENQVVMDVVLVYVAGKDELILAAQNLLCELHPDLMGFFRRDLTGLKGLYQVAVQANSMSAVSAAQP</sequence>
<evidence type="ECO:0000256" key="1">
    <source>
        <dbReference type="SAM" id="Phobius"/>
    </source>
</evidence>
<dbReference type="EMBL" id="ACEC01000086">
    <property type="protein sequence ID" value="EEG29846.1"/>
    <property type="molecule type" value="Genomic_DNA"/>
</dbReference>
<evidence type="ECO:0000313" key="2">
    <source>
        <dbReference type="EMBL" id="EEG29846.1"/>
    </source>
</evidence>
<dbReference type="HOGENOM" id="CLU_129783_0_0_9"/>
<feature type="transmembrane region" description="Helical" evidence="1">
    <location>
        <begin position="64"/>
        <end position="83"/>
    </location>
</feature>
<keyword evidence="1" id="KW-0812">Transmembrane</keyword>